<keyword evidence="2" id="KW-0255">Endonuclease</keyword>
<dbReference type="Gene3D" id="3.90.1570.50">
    <property type="match status" value="1"/>
</dbReference>
<dbReference type="AlphaFoldDB" id="A0A4Y6UA56"/>
<dbReference type="REBASE" id="374629">
    <property type="entry name" value="SspF3b2ORF1180P"/>
</dbReference>
<keyword evidence="2" id="KW-0540">Nuclease</keyword>
<protein>
    <submittedName>
        <fullName evidence="2">Type I restriction endonuclease subunit R</fullName>
    </submittedName>
</protein>
<dbReference type="PROSITE" id="PS51192">
    <property type="entry name" value="HELICASE_ATP_BIND_1"/>
    <property type="match status" value="1"/>
</dbReference>
<dbReference type="Pfam" id="PF04313">
    <property type="entry name" value="HSDR_N"/>
    <property type="match status" value="1"/>
</dbReference>
<dbReference type="EMBL" id="CP038231">
    <property type="protein sequence ID" value="QDH13035.1"/>
    <property type="molecule type" value="Genomic_DNA"/>
</dbReference>
<dbReference type="SMART" id="SM00487">
    <property type="entry name" value="DEXDc"/>
    <property type="match status" value="1"/>
</dbReference>
<dbReference type="Gene3D" id="3.40.50.300">
    <property type="entry name" value="P-loop containing nucleotide triphosphate hydrolases"/>
    <property type="match status" value="3"/>
</dbReference>
<dbReference type="SUPFAM" id="SSF52540">
    <property type="entry name" value="P-loop containing nucleoside triphosphate hydrolases"/>
    <property type="match status" value="2"/>
</dbReference>
<accession>A0A4Y6UA56</accession>
<dbReference type="GO" id="GO:0009307">
    <property type="term" value="P:DNA restriction-modification system"/>
    <property type="evidence" value="ECO:0007669"/>
    <property type="project" value="UniProtKB-KW"/>
</dbReference>
<evidence type="ECO:0000313" key="2">
    <source>
        <dbReference type="EMBL" id="QDH13035.1"/>
    </source>
</evidence>
<dbReference type="Pfam" id="PF18766">
    <property type="entry name" value="SWI2_SNF2"/>
    <property type="match status" value="1"/>
</dbReference>
<evidence type="ECO:0000313" key="3">
    <source>
        <dbReference type="Proteomes" id="UP000318709"/>
    </source>
</evidence>
<name>A0A4Y6UA56_9PROT</name>
<reference evidence="2 3" key="1">
    <citation type="submission" date="2019-03" db="EMBL/GenBank/DDBJ databases">
        <title>The complete genome sequence of Swingsia_sp. F3b2 LMG30590(T).</title>
        <authorList>
            <person name="Chua K.-O."/>
            <person name="Chan K.-G."/>
            <person name="See-Too W.-S."/>
        </authorList>
    </citation>
    <scope>NUCLEOTIDE SEQUENCE [LARGE SCALE GENOMIC DNA]</scope>
    <source>
        <strain evidence="2 3">F3b2</strain>
    </source>
</reference>
<sequence>MPTDFHQEVHFEDALCRDLAQEGWLYEAPLTNQGSNSQGYDAALALYPADLAAWVQESQPDLWQHFKTMKGLENNEAEAVRVLGAHVRKALDHYGVSDVLHKGVRIIGLPRPLKLCQFKPALSLNADLLKLYHANKLRVLRQVYYQQPLAGQKSQNSIDVVLCLNGVPVVTMELKSDFTQSAQQAISQYRQDRLPKAPRRPAEPLLSVPGGAVVHFAVSQSEVAMCTALNGAQSVFLPFNQGNQGGAGNPAPKDGYGTAYLWQQVLTPDSLLEILDRFLKPAKTNKGVIKGWIFPRYHQLMAVRSVVEDVRQKGAGQRYLIQHSAGSGKTKSIAWVAHALADLHNDQNQKLFDSVVVVSDRKVLDGQLADEISDFESVRGMVATVSGAGGSKSEELAQALTQKKNIIVCTIQTFPFVLKKLAELSTQHGQRFAVIADEAHSSQTGQAAQQLKKVLSGPRVGDEIITPDDSEEDILTDILSQDMSQRAAQAPGISYLAFTATPKAKTLELFGTKPNPTQPVSEDNKPAPFHIYPMRQAIEEGFILNVLDNWVSYGQAFKLALSEDDAGQREVDSSKATHSMLNWVRLNPKTIETKAQIILDHYTTVVQNLLSGQARAMVVTRSRPEAVLWTLALRKEAKARQLMVDNGQGGQGPLAVLGAFSGEVHSPTHGIAEPLTEAALNQQELQGQDIREAFGKGCNRILVVANKFQTGFDEPLLCSMYVDRPLSGIQAVQTLSRLNRCYSGPYGTKEQTYVVDFTNKPETILEAFQTYFEHAELAEPSKPEMVMELAHKLESSGYFNDQQLDDFVKVIYKPNVTPKNVDKVLRPLVDPLLQAHRQAQQALNAYALAGQDNSAAADRQRTVIKQLEDFRRNLGTYYRAYNFLSQLWNYQDTSYEKLALLARFLPPLLKFERDQEVLDLSELELTHLHIKSRGKQALILQPSQGEGLSGLREAGLGGQHEADKKSLEVILQQLNQLYGTECSNEHQLGFIQEATKAMMQNATLRDQALHNSRDSFMQSLDLQKSLTQALMDLRKSGESYQKMSTATLMDASIKEKLISMLVQDGQLWDKLRINP</sequence>
<dbReference type="OrthoDB" id="9758243at2"/>
<dbReference type="PANTHER" id="PTHR42927">
    <property type="entry name" value="HELICASE SUPERFAMILY 1 AND 2 DOMAIN-CONTAINING PROTEIN"/>
    <property type="match status" value="1"/>
</dbReference>
<dbReference type="Proteomes" id="UP000318709">
    <property type="component" value="Chromosome"/>
</dbReference>
<dbReference type="GO" id="GO:0005524">
    <property type="term" value="F:ATP binding"/>
    <property type="evidence" value="ECO:0007669"/>
    <property type="project" value="UniProtKB-KW"/>
</dbReference>
<dbReference type="PANTHER" id="PTHR42927:SF1">
    <property type="entry name" value="HELICASE SUPERFAMILY 1 AND 2 DOMAIN-CONTAINING PROTEIN"/>
    <property type="match status" value="1"/>
</dbReference>
<dbReference type="InterPro" id="IPR040980">
    <property type="entry name" value="SWI2_SNF2"/>
</dbReference>
<feature type="domain" description="Helicase ATP-binding" evidence="1">
    <location>
        <begin position="310"/>
        <end position="520"/>
    </location>
</feature>
<dbReference type="GO" id="GO:0003677">
    <property type="term" value="F:DNA binding"/>
    <property type="evidence" value="ECO:0007669"/>
    <property type="project" value="UniProtKB-KW"/>
</dbReference>
<dbReference type="InterPro" id="IPR014001">
    <property type="entry name" value="Helicase_ATP-bd"/>
</dbReference>
<dbReference type="InterPro" id="IPR027417">
    <property type="entry name" value="P-loop_NTPase"/>
</dbReference>
<dbReference type="Pfam" id="PF22679">
    <property type="entry name" value="T1R_D3-like"/>
    <property type="match status" value="1"/>
</dbReference>
<keyword evidence="2" id="KW-0378">Hydrolase</keyword>
<evidence type="ECO:0000259" key="1">
    <source>
        <dbReference type="PROSITE" id="PS51192"/>
    </source>
</evidence>
<keyword evidence="3" id="KW-1185">Reference proteome</keyword>
<dbReference type="InterPro" id="IPR055180">
    <property type="entry name" value="HsdR_RecA-like_helicase_dom_2"/>
</dbReference>
<dbReference type="GO" id="GO:0009035">
    <property type="term" value="F:type I site-specific deoxyribonuclease activity"/>
    <property type="evidence" value="ECO:0007669"/>
    <property type="project" value="UniProtKB-EC"/>
</dbReference>
<gene>
    <name evidence="2" type="ORF">E3E12_01190</name>
</gene>
<organism evidence="2 3">
    <name type="scientific">Formicincola oecophyllae</name>
    <dbReference type="NCBI Taxonomy" id="2558361"/>
    <lineage>
        <taxon>Bacteria</taxon>
        <taxon>Pseudomonadati</taxon>
        <taxon>Pseudomonadota</taxon>
        <taxon>Alphaproteobacteria</taxon>
        <taxon>Acetobacterales</taxon>
        <taxon>Acetobacteraceae</taxon>
        <taxon>Formicincola</taxon>
    </lineage>
</organism>
<dbReference type="InterPro" id="IPR007409">
    <property type="entry name" value="Restrct_endonuc_type1_HsdR_N"/>
</dbReference>
<dbReference type="RefSeq" id="WP_141442679.1">
    <property type="nucleotide sequence ID" value="NZ_CP038231.1"/>
</dbReference>
<dbReference type="KEGG" id="swf:E3E12_01190"/>
<proteinExistence type="predicted"/>